<dbReference type="GeneID" id="7836655"/>
<evidence type="ECO:0000313" key="2">
    <source>
        <dbReference type="EMBL" id="EAS03765.2"/>
    </source>
</evidence>
<sequence>MQILKKLDLFGSPFYFEMGTGNDKMKTSFGGLLTLVIACISLSYFGYLNYMYSSGNIQPKIFAQQKKLTKNFSLPIQSLQISFDVRNLDTDEALMKKQQQLGQQLITYKAYLQQSDSQGNRIDDIQIPTDFCQNLTNNDQMDPTAQCLDFSILKKDQAILQVFATYGFDTKIYIEIDAVCNEDIQTCLYSDIFDQYIFGDESSFVMSVREEEFNSEQNQLDSKIVDLSWDLDPSLITTSKIILQSSQTTITSGFILQQQTKYIHLSDASSTDSYKARDSTSNSTKKTIARYFISLGSTQYIQTVQYAQYPEILAQFASILNVLLLFGVLGAIIAKTDIYQYFIDFKLKEYYKLTAFKILKQQNEGLDQGEIESKENSMHDLRLTKDKIVKSLKELNEKDLNQELIKKFKVSFLERAFRSFVGVEKEDYMKKKRSNRDLYEALFFQASQSQDVFELQAELMRIRKTLALILTPQQYAAIKCCGTCLSDQIPFLIEKNNINQNQNKILPTTDKNASNQLGEIGSDIQFINEKNYSHIELIDKIDYDEQYFEAQLDNFLQESEKGFINYDESAKRMNMRLLDCLNRTYGKQEKLQFQ</sequence>
<name>I7M3M9_TETTS</name>
<dbReference type="EMBL" id="GG662472">
    <property type="protein sequence ID" value="EAS03765.2"/>
    <property type="molecule type" value="Genomic_DNA"/>
</dbReference>
<dbReference type="InParanoid" id="I7M3M9"/>
<organism evidence="2 3">
    <name type="scientific">Tetrahymena thermophila (strain SB210)</name>
    <dbReference type="NCBI Taxonomy" id="312017"/>
    <lineage>
        <taxon>Eukaryota</taxon>
        <taxon>Sar</taxon>
        <taxon>Alveolata</taxon>
        <taxon>Ciliophora</taxon>
        <taxon>Intramacronucleata</taxon>
        <taxon>Oligohymenophorea</taxon>
        <taxon>Hymenostomatida</taxon>
        <taxon>Tetrahymenina</taxon>
        <taxon>Tetrahymenidae</taxon>
        <taxon>Tetrahymena</taxon>
    </lineage>
</organism>
<keyword evidence="1 2" id="KW-0812">Transmembrane</keyword>
<reference evidence="3" key="1">
    <citation type="journal article" date="2006" name="PLoS Biol.">
        <title>Macronuclear genome sequence of the ciliate Tetrahymena thermophila, a model eukaryote.</title>
        <authorList>
            <person name="Eisen J.A."/>
            <person name="Coyne R.S."/>
            <person name="Wu M."/>
            <person name="Wu D."/>
            <person name="Thiagarajan M."/>
            <person name="Wortman J.R."/>
            <person name="Badger J.H."/>
            <person name="Ren Q."/>
            <person name="Amedeo P."/>
            <person name="Jones K.M."/>
            <person name="Tallon L.J."/>
            <person name="Delcher A.L."/>
            <person name="Salzberg S.L."/>
            <person name="Silva J.C."/>
            <person name="Haas B.J."/>
            <person name="Majoros W.H."/>
            <person name="Farzad M."/>
            <person name="Carlton J.M."/>
            <person name="Smith R.K. Jr."/>
            <person name="Garg J."/>
            <person name="Pearlman R.E."/>
            <person name="Karrer K.M."/>
            <person name="Sun L."/>
            <person name="Manning G."/>
            <person name="Elde N.C."/>
            <person name="Turkewitz A.P."/>
            <person name="Asai D.J."/>
            <person name="Wilkes D.E."/>
            <person name="Wang Y."/>
            <person name="Cai H."/>
            <person name="Collins K."/>
            <person name="Stewart B.A."/>
            <person name="Lee S.R."/>
            <person name="Wilamowska K."/>
            <person name="Weinberg Z."/>
            <person name="Ruzzo W.L."/>
            <person name="Wloga D."/>
            <person name="Gaertig J."/>
            <person name="Frankel J."/>
            <person name="Tsao C.-C."/>
            <person name="Gorovsky M.A."/>
            <person name="Keeling P.J."/>
            <person name="Waller R.F."/>
            <person name="Patron N.J."/>
            <person name="Cherry J.M."/>
            <person name="Stover N.A."/>
            <person name="Krieger C.J."/>
            <person name="del Toro C."/>
            <person name="Ryder H.F."/>
            <person name="Williamson S.C."/>
            <person name="Barbeau R.A."/>
            <person name="Hamilton E.P."/>
            <person name="Orias E."/>
        </authorList>
    </citation>
    <scope>NUCLEOTIDE SEQUENCE [LARGE SCALE GENOMIC DNA]</scope>
    <source>
        <strain evidence="3">SB210</strain>
    </source>
</reference>
<dbReference type="KEGG" id="tet:TTHERM_00475280"/>
<feature type="transmembrane region" description="Helical" evidence="1">
    <location>
        <begin position="312"/>
        <end position="334"/>
    </location>
</feature>
<evidence type="ECO:0000313" key="3">
    <source>
        <dbReference type="Proteomes" id="UP000009168"/>
    </source>
</evidence>
<gene>
    <name evidence="2" type="ORF">TTHERM_00475280</name>
</gene>
<evidence type="ECO:0000256" key="1">
    <source>
        <dbReference type="SAM" id="Phobius"/>
    </source>
</evidence>
<feature type="transmembrane region" description="Helical" evidence="1">
    <location>
        <begin position="32"/>
        <end position="52"/>
    </location>
</feature>
<dbReference type="RefSeq" id="XP_001024010.2">
    <property type="nucleotide sequence ID" value="XM_001024010.2"/>
</dbReference>
<keyword evidence="1" id="KW-1133">Transmembrane helix</keyword>
<dbReference type="OrthoDB" id="327597at2759"/>
<dbReference type="Proteomes" id="UP000009168">
    <property type="component" value="Unassembled WGS sequence"/>
</dbReference>
<proteinExistence type="predicted"/>
<accession>I7M3M9</accession>
<keyword evidence="1" id="KW-0472">Membrane</keyword>
<dbReference type="AlphaFoldDB" id="I7M3M9"/>
<protein>
    <submittedName>
        <fullName evidence="2">Transmembrane protein, putative</fullName>
    </submittedName>
</protein>
<keyword evidence="3" id="KW-1185">Reference proteome</keyword>